<organism evidence="2 3">
    <name type="scientific">Candidatus Anaerostipes excrementavium</name>
    <dbReference type="NCBI Taxonomy" id="2838463"/>
    <lineage>
        <taxon>Bacteria</taxon>
        <taxon>Bacillati</taxon>
        <taxon>Bacillota</taxon>
        <taxon>Clostridia</taxon>
        <taxon>Lachnospirales</taxon>
        <taxon>Lachnospiraceae</taxon>
        <taxon>Anaerostipes</taxon>
    </lineage>
</organism>
<reference evidence="2" key="1">
    <citation type="journal article" date="2021" name="PeerJ">
        <title>Extensive microbial diversity within the chicken gut microbiome revealed by metagenomics and culture.</title>
        <authorList>
            <person name="Gilroy R."/>
            <person name="Ravi A."/>
            <person name="Getino M."/>
            <person name="Pursley I."/>
            <person name="Horton D.L."/>
            <person name="Alikhan N.F."/>
            <person name="Baker D."/>
            <person name="Gharbi K."/>
            <person name="Hall N."/>
            <person name="Watson M."/>
            <person name="Adriaenssens E.M."/>
            <person name="Foster-Nyarko E."/>
            <person name="Jarju S."/>
            <person name="Secka A."/>
            <person name="Antonio M."/>
            <person name="Oren A."/>
            <person name="Chaudhuri R.R."/>
            <person name="La Ragione R."/>
            <person name="Hildebrand F."/>
            <person name="Pallen M.J."/>
        </authorList>
    </citation>
    <scope>NUCLEOTIDE SEQUENCE</scope>
    <source>
        <strain evidence="2">CHK191-13928</strain>
    </source>
</reference>
<gene>
    <name evidence="2" type="ORF">H9735_05730</name>
</gene>
<dbReference type="CDD" id="cd04182">
    <property type="entry name" value="GT_2_like_f"/>
    <property type="match status" value="1"/>
</dbReference>
<evidence type="ECO:0000259" key="1">
    <source>
        <dbReference type="Pfam" id="PF12804"/>
    </source>
</evidence>
<proteinExistence type="predicted"/>
<reference evidence="2" key="2">
    <citation type="submission" date="2021-04" db="EMBL/GenBank/DDBJ databases">
        <authorList>
            <person name="Gilroy R."/>
        </authorList>
    </citation>
    <scope>NUCLEOTIDE SEQUENCE</scope>
    <source>
        <strain evidence="2">CHK191-13928</strain>
    </source>
</reference>
<feature type="domain" description="MobA-like NTP transferase" evidence="1">
    <location>
        <begin position="6"/>
        <end position="166"/>
    </location>
</feature>
<dbReference type="EMBL" id="DXEM01000016">
    <property type="protein sequence ID" value="HIX67614.1"/>
    <property type="molecule type" value="Genomic_DNA"/>
</dbReference>
<dbReference type="Proteomes" id="UP000886721">
    <property type="component" value="Unassembled WGS sequence"/>
</dbReference>
<dbReference type="InterPro" id="IPR029044">
    <property type="entry name" value="Nucleotide-diphossugar_trans"/>
</dbReference>
<dbReference type="PANTHER" id="PTHR43777">
    <property type="entry name" value="MOLYBDENUM COFACTOR CYTIDYLYLTRANSFERASE"/>
    <property type="match status" value="1"/>
</dbReference>
<protein>
    <submittedName>
        <fullName evidence="2">Nucleotidyltransferase family protein</fullName>
    </submittedName>
</protein>
<evidence type="ECO:0000313" key="2">
    <source>
        <dbReference type="EMBL" id="HIX67614.1"/>
    </source>
</evidence>
<dbReference type="Gene3D" id="3.90.550.10">
    <property type="entry name" value="Spore Coat Polysaccharide Biosynthesis Protein SpsA, Chain A"/>
    <property type="match status" value="1"/>
</dbReference>
<comment type="caution">
    <text evidence="2">The sequence shown here is derived from an EMBL/GenBank/DDBJ whole genome shotgun (WGS) entry which is preliminary data.</text>
</comment>
<accession>A0A9D1WUT6</accession>
<sequence length="200" mass="23242">MKIRVIYLASGNSRRFGANKLLYSLNGRPMYRHLLERLRKLCREHEDWELVVVTQYPEIMKRLQEEGINVRFCEESVHGVSWSIKAGMEGIKEEEACVFFVADQPFLREETARNFLETMEQKQAELGCVICQGETGNPVWFGRKYFEELGSLGGDQGGKKVLNRHREEACFYSVKEARELKDIDILEDMPGMVANREEKK</sequence>
<evidence type="ECO:0000313" key="3">
    <source>
        <dbReference type="Proteomes" id="UP000886721"/>
    </source>
</evidence>
<dbReference type="SUPFAM" id="SSF53448">
    <property type="entry name" value="Nucleotide-diphospho-sugar transferases"/>
    <property type="match status" value="1"/>
</dbReference>
<dbReference type="InterPro" id="IPR025877">
    <property type="entry name" value="MobA-like_NTP_Trfase"/>
</dbReference>
<dbReference type="AlphaFoldDB" id="A0A9D1WUT6"/>
<dbReference type="GO" id="GO:0016779">
    <property type="term" value="F:nucleotidyltransferase activity"/>
    <property type="evidence" value="ECO:0007669"/>
    <property type="project" value="UniProtKB-ARBA"/>
</dbReference>
<dbReference type="Pfam" id="PF12804">
    <property type="entry name" value="NTP_transf_3"/>
    <property type="match status" value="1"/>
</dbReference>
<dbReference type="PANTHER" id="PTHR43777:SF1">
    <property type="entry name" value="MOLYBDENUM COFACTOR CYTIDYLYLTRANSFERASE"/>
    <property type="match status" value="1"/>
</dbReference>
<name>A0A9D1WUT6_9FIRM</name>